<name>A0A6P9A456_THRPL</name>
<dbReference type="GeneID" id="117652095"/>
<sequence length="289" mass="32767">MEYSFCECEFDPDNVQCLCGEDFDASEWSWEEPSCHSPIRLSCNQREVLFNPTVSVGTAAVKGTVPFMAGRQYLWEIKMLSTIHGTDVVVGVGTAHVNLSAYSQKFIALLGNDSESWGLSYRGDIIHGGIRTSYGPQFGKGSIVGVHLNMWTGTLEFYLNRRRLGVAFKLMKNQVLYPMISSTIGNSSMRLVTTMSWPASLELSCLQSISAMPQLSNIPGLRAMWGKTFWWQQATEMKKKVEENALSEAVEYELEIISSDEEEQERIMLRSRRILRNRNNQRRRHAAQC</sequence>
<evidence type="ECO:0000256" key="1">
    <source>
        <dbReference type="ARBA" id="ARBA00022786"/>
    </source>
</evidence>
<dbReference type="PANTHER" id="PTHR12245">
    <property type="entry name" value="SPRY DOMAIN CONTAINING SOCS BOX PROTEIN"/>
    <property type="match status" value="1"/>
</dbReference>
<dbReference type="PANTHER" id="PTHR12245:SF5">
    <property type="entry name" value="SPRY DOMAIN-CONTAINING SOCS BOX PROTEIN 3"/>
    <property type="match status" value="1"/>
</dbReference>
<dbReference type="InterPro" id="IPR003877">
    <property type="entry name" value="SPRY_dom"/>
</dbReference>
<evidence type="ECO:0000313" key="4">
    <source>
        <dbReference type="RefSeq" id="XP_034252656.1"/>
    </source>
</evidence>
<dbReference type="InterPro" id="IPR035754">
    <property type="entry name" value="SPRY_SPSB3"/>
</dbReference>
<dbReference type="RefSeq" id="XP_034252658.1">
    <property type="nucleotide sequence ID" value="XM_034396767.1"/>
</dbReference>
<dbReference type="AlphaFoldDB" id="A0A6P9A456"/>
<keyword evidence="3" id="KW-1185">Reference proteome</keyword>
<organism evidence="5">
    <name type="scientific">Thrips palmi</name>
    <name type="common">Melon thrips</name>
    <dbReference type="NCBI Taxonomy" id="161013"/>
    <lineage>
        <taxon>Eukaryota</taxon>
        <taxon>Metazoa</taxon>
        <taxon>Ecdysozoa</taxon>
        <taxon>Arthropoda</taxon>
        <taxon>Hexapoda</taxon>
        <taxon>Insecta</taxon>
        <taxon>Pterygota</taxon>
        <taxon>Neoptera</taxon>
        <taxon>Paraneoptera</taxon>
        <taxon>Thysanoptera</taxon>
        <taxon>Terebrantia</taxon>
        <taxon>Thripoidea</taxon>
        <taxon>Thripidae</taxon>
        <taxon>Thrips</taxon>
    </lineage>
</organism>
<evidence type="ECO:0000259" key="2">
    <source>
        <dbReference type="PROSITE" id="PS50188"/>
    </source>
</evidence>
<dbReference type="Gene3D" id="2.60.120.920">
    <property type="match status" value="1"/>
</dbReference>
<feature type="domain" description="B30.2/SPRY" evidence="2">
    <location>
        <begin position="1"/>
        <end position="198"/>
    </location>
</feature>
<dbReference type="PROSITE" id="PS50188">
    <property type="entry name" value="B302_SPRY"/>
    <property type="match status" value="1"/>
</dbReference>
<dbReference type="InterPro" id="IPR043136">
    <property type="entry name" value="B30.2/SPRY_sf"/>
</dbReference>
<dbReference type="OrthoDB" id="5951542at2759"/>
<dbReference type="RefSeq" id="XP_034252656.1">
    <property type="nucleotide sequence ID" value="XM_034396765.1"/>
</dbReference>
<dbReference type="KEGG" id="tpal:117652095"/>
<evidence type="ECO:0000313" key="5">
    <source>
        <dbReference type="RefSeq" id="XP_034252657.1"/>
    </source>
</evidence>
<dbReference type="InterPro" id="IPR013320">
    <property type="entry name" value="ConA-like_dom_sf"/>
</dbReference>
<gene>
    <name evidence="4 5 6" type="primary">LOC117652095</name>
</gene>
<dbReference type="Proteomes" id="UP000515158">
    <property type="component" value="Unplaced"/>
</dbReference>
<protein>
    <submittedName>
        <fullName evidence="4 5">SPRY domain-containing SOCS box protein 3 isoform X1</fullName>
    </submittedName>
</protein>
<dbReference type="InterPro" id="IPR050672">
    <property type="entry name" value="FBXO45-Fsn/SPSB_families"/>
</dbReference>
<dbReference type="GO" id="GO:0043161">
    <property type="term" value="P:proteasome-mediated ubiquitin-dependent protein catabolic process"/>
    <property type="evidence" value="ECO:0007669"/>
    <property type="project" value="TreeGrafter"/>
</dbReference>
<dbReference type="Pfam" id="PF00622">
    <property type="entry name" value="SPRY"/>
    <property type="match status" value="1"/>
</dbReference>
<dbReference type="RefSeq" id="XP_034252657.1">
    <property type="nucleotide sequence ID" value="XM_034396766.1"/>
</dbReference>
<dbReference type="SMART" id="SM00449">
    <property type="entry name" value="SPRY"/>
    <property type="match status" value="1"/>
</dbReference>
<dbReference type="GO" id="GO:0019005">
    <property type="term" value="C:SCF ubiquitin ligase complex"/>
    <property type="evidence" value="ECO:0007669"/>
    <property type="project" value="TreeGrafter"/>
</dbReference>
<dbReference type="CDD" id="cd12876">
    <property type="entry name" value="SPRY_SOCS3"/>
    <property type="match status" value="1"/>
</dbReference>
<reference evidence="4 5" key="1">
    <citation type="submission" date="2025-04" db="UniProtKB">
        <authorList>
            <consortium name="RefSeq"/>
        </authorList>
    </citation>
    <scope>IDENTIFICATION</scope>
    <source>
        <tissue evidence="4 5">Total insect</tissue>
    </source>
</reference>
<evidence type="ECO:0000313" key="6">
    <source>
        <dbReference type="RefSeq" id="XP_034252658.1"/>
    </source>
</evidence>
<dbReference type="SUPFAM" id="SSF49899">
    <property type="entry name" value="Concanavalin A-like lectins/glucanases"/>
    <property type="match status" value="1"/>
</dbReference>
<keyword evidence="1" id="KW-0833">Ubl conjugation pathway</keyword>
<evidence type="ECO:0000313" key="3">
    <source>
        <dbReference type="Proteomes" id="UP000515158"/>
    </source>
</evidence>
<dbReference type="InterPro" id="IPR001870">
    <property type="entry name" value="B30.2/SPRY"/>
</dbReference>
<proteinExistence type="predicted"/>
<accession>A0A6P9A456</accession>